<accession>A0A222WJ67</accession>
<reference evidence="1 2" key="1">
    <citation type="submission" date="2017-03" db="EMBL/GenBank/DDBJ databases">
        <title>Complete genome sequence of Paenibacillus Kribbensis producing bioflocculants.</title>
        <authorList>
            <person name="Lee H.-G."/>
            <person name="Oh H.-M."/>
        </authorList>
    </citation>
    <scope>NUCLEOTIDE SEQUENCE [LARGE SCALE GENOMIC DNA]</scope>
    <source>
        <strain evidence="1 2">AM49</strain>
    </source>
</reference>
<evidence type="ECO:0000313" key="2">
    <source>
        <dbReference type="Proteomes" id="UP000214666"/>
    </source>
</evidence>
<sequence>MTSQSDMVAEYEKLVELEKQYTERIQTCIKLLGDAFNIIAAKAGALSMDSVKEAAYYLHSTEIELNHVLYYIRLEKSILTNQLEIETK</sequence>
<dbReference type="EMBL" id="CP020028">
    <property type="protein sequence ID" value="ASR46499.1"/>
    <property type="molecule type" value="Genomic_DNA"/>
</dbReference>
<proteinExistence type="predicted"/>
<dbReference type="OrthoDB" id="2648799at2"/>
<dbReference type="AlphaFoldDB" id="A0A222WJ67"/>
<name>A0A222WJ67_9BACL</name>
<protein>
    <submittedName>
        <fullName evidence="1">Uncharacterized protein</fullName>
    </submittedName>
</protein>
<dbReference type="RefSeq" id="WP_094154288.1">
    <property type="nucleotide sequence ID" value="NZ_CP020028.1"/>
</dbReference>
<dbReference type="KEGG" id="pkb:B4V02_07305"/>
<dbReference type="Proteomes" id="UP000214666">
    <property type="component" value="Chromosome"/>
</dbReference>
<evidence type="ECO:0000313" key="1">
    <source>
        <dbReference type="EMBL" id="ASR46499.1"/>
    </source>
</evidence>
<keyword evidence="2" id="KW-1185">Reference proteome</keyword>
<gene>
    <name evidence="1" type="ORF">B4V02_07305</name>
</gene>
<organism evidence="1 2">
    <name type="scientific">Paenibacillus kribbensis</name>
    <dbReference type="NCBI Taxonomy" id="172713"/>
    <lineage>
        <taxon>Bacteria</taxon>
        <taxon>Bacillati</taxon>
        <taxon>Bacillota</taxon>
        <taxon>Bacilli</taxon>
        <taxon>Bacillales</taxon>
        <taxon>Paenibacillaceae</taxon>
        <taxon>Paenibacillus</taxon>
    </lineage>
</organism>